<dbReference type="RefSeq" id="WP_011588953.1">
    <property type="nucleotide sequence ID" value="NC_008260.1"/>
</dbReference>
<evidence type="ECO:0000313" key="2">
    <source>
        <dbReference type="EMBL" id="CAL17120.1"/>
    </source>
</evidence>
<dbReference type="Pfam" id="PF11736">
    <property type="entry name" value="DUF3299"/>
    <property type="match status" value="1"/>
</dbReference>
<dbReference type="Proteomes" id="UP000008871">
    <property type="component" value="Chromosome"/>
</dbReference>
<reference evidence="2 3" key="1">
    <citation type="journal article" date="2006" name="Nat. Biotechnol.">
        <title>Genome sequence of the ubiquitous hydrocarbon-degrading marine bacterium Alcanivorax borkumensis.</title>
        <authorList>
            <person name="Schneiker S."/>
            <person name="Martins dos Santos V.A.P."/>
            <person name="Bartels D."/>
            <person name="Bekel T."/>
            <person name="Brecht M."/>
            <person name="Buhrmester J."/>
            <person name="Chernikova T.N."/>
            <person name="Denaro R."/>
            <person name="Ferrer M."/>
            <person name="Gertler C."/>
            <person name="Goesmann A."/>
            <person name="Golyshina O.V."/>
            <person name="Kaminski F."/>
            <person name="Khachane A.N."/>
            <person name="Lang S."/>
            <person name="Linke B."/>
            <person name="McHardy A.C."/>
            <person name="Meyer F."/>
            <person name="Nechitaylo T."/>
            <person name="Puehler A."/>
            <person name="Regenhardt D."/>
            <person name="Rupp O."/>
            <person name="Sabirova J.S."/>
            <person name="Selbitschka W."/>
            <person name="Yakimov M.M."/>
            <person name="Timmis K.N."/>
            <person name="Vorhoelter F.-J."/>
            <person name="Weidner S."/>
            <person name="Kaiser O."/>
            <person name="Golyshin P.N."/>
        </authorList>
    </citation>
    <scope>NUCLEOTIDE SEQUENCE [LARGE SCALE GENOMIC DNA]</scope>
    <source>
        <strain evidence="3">ATCC 700651 / DSM 11573 / NCIMB 13689 / SK2</strain>
    </source>
</reference>
<keyword evidence="1" id="KW-0732">Signal</keyword>
<keyword evidence="3" id="KW-1185">Reference proteome</keyword>
<dbReference type="EMBL" id="AM286690">
    <property type="protein sequence ID" value="CAL17120.1"/>
    <property type="molecule type" value="Genomic_DNA"/>
</dbReference>
<sequence>MRYLLAVLCFSWSLSSMAANEIEWEALVPEGYDPSEIYNTLFDDIYGEQQAPDSIADGDARGKKMLDAIDKAWREAPLKQSLDNTAVRLAGYGVPLDGDEEYVRKFLLVPYFGACIHTPPPPRNQIVLVKMKGRGVPLDLALDAMWLSGTLTVSSQETEYGTAGYVLEGESAEPFTGYDQ</sequence>
<evidence type="ECO:0008006" key="4">
    <source>
        <dbReference type="Google" id="ProtNLM"/>
    </source>
</evidence>
<protein>
    <recommendedName>
        <fullName evidence="4">Lipoprotein</fullName>
    </recommendedName>
</protein>
<organism evidence="2 3">
    <name type="scientific">Alcanivorax borkumensis (strain ATCC 700651 / DSM 11573 / NCIMB 13689 / SK2)</name>
    <dbReference type="NCBI Taxonomy" id="393595"/>
    <lineage>
        <taxon>Bacteria</taxon>
        <taxon>Pseudomonadati</taxon>
        <taxon>Pseudomonadota</taxon>
        <taxon>Gammaproteobacteria</taxon>
        <taxon>Oceanospirillales</taxon>
        <taxon>Alcanivoracaceae</taxon>
        <taxon>Alcanivorax</taxon>
    </lineage>
</organism>
<dbReference type="STRING" id="393595.ABO_1672"/>
<dbReference type="OrthoDB" id="9784998at2"/>
<gene>
    <name evidence="2" type="ordered locus">ABO_1672</name>
</gene>
<name>Q0VNX8_ALCBS</name>
<dbReference type="Gene3D" id="2.40.50.870">
    <property type="entry name" value="Protein of unknown function (DUF3299)"/>
    <property type="match status" value="1"/>
</dbReference>
<feature type="chain" id="PRO_5004178886" description="Lipoprotein" evidence="1">
    <location>
        <begin position="19"/>
        <end position="180"/>
    </location>
</feature>
<dbReference type="HOGENOM" id="CLU_099457_3_0_6"/>
<evidence type="ECO:0000256" key="1">
    <source>
        <dbReference type="SAM" id="SignalP"/>
    </source>
</evidence>
<dbReference type="InterPro" id="IPR021727">
    <property type="entry name" value="DUF3299"/>
</dbReference>
<feature type="signal peptide" evidence="1">
    <location>
        <begin position="1"/>
        <end position="18"/>
    </location>
</feature>
<evidence type="ECO:0000313" key="3">
    <source>
        <dbReference type="Proteomes" id="UP000008871"/>
    </source>
</evidence>
<proteinExistence type="predicted"/>
<accession>Q0VNX8</accession>
<dbReference type="eggNOG" id="COG3495">
    <property type="taxonomic scope" value="Bacteria"/>
</dbReference>
<dbReference type="KEGG" id="abo:ABO_1672"/>
<dbReference type="AlphaFoldDB" id="Q0VNX8"/>